<dbReference type="AlphaFoldDB" id="A0A6A6VHK8"/>
<organism evidence="2 3">
    <name type="scientific">Sporormia fimetaria CBS 119925</name>
    <dbReference type="NCBI Taxonomy" id="1340428"/>
    <lineage>
        <taxon>Eukaryota</taxon>
        <taxon>Fungi</taxon>
        <taxon>Dikarya</taxon>
        <taxon>Ascomycota</taxon>
        <taxon>Pezizomycotina</taxon>
        <taxon>Dothideomycetes</taxon>
        <taxon>Pleosporomycetidae</taxon>
        <taxon>Pleosporales</taxon>
        <taxon>Sporormiaceae</taxon>
        <taxon>Sporormia</taxon>
    </lineage>
</organism>
<dbReference type="OrthoDB" id="2013972at2759"/>
<evidence type="ECO:0000256" key="1">
    <source>
        <dbReference type="SAM" id="MobiDB-lite"/>
    </source>
</evidence>
<dbReference type="Pfam" id="PF13489">
    <property type="entry name" value="Methyltransf_23"/>
    <property type="match status" value="1"/>
</dbReference>
<evidence type="ECO:0008006" key="4">
    <source>
        <dbReference type="Google" id="ProtNLM"/>
    </source>
</evidence>
<gene>
    <name evidence="2" type="ORF">M011DRAFT_517292</name>
</gene>
<protein>
    <recommendedName>
        <fullName evidence="4">S-adenosyl-L-methionine-dependent methyltransferase</fullName>
    </recommendedName>
</protein>
<keyword evidence="3" id="KW-1185">Reference proteome</keyword>
<dbReference type="Proteomes" id="UP000799440">
    <property type="component" value="Unassembled WGS sequence"/>
</dbReference>
<dbReference type="CDD" id="cd02440">
    <property type="entry name" value="AdoMet_MTases"/>
    <property type="match status" value="1"/>
</dbReference>
<accession>A0A6A6VHK8</accession>
<name>A0A6A6VHK8_9PLEO</name>
<dbReference type="InterPro" id="IPR029063">
    <property type="entry name" value="SAM-dependent_MTases_sf"/>
</dbReference>
<dbReference type="PANTHER" id="PTHR43591">
    <property type="entry name" value="METHYLTRANSFERASE"/>
    <property type="match status" value="1"/>
</dbReference>
<feature type="region of interest" description="Disordered" evidence="1">
    <location>
        <begin position="155"/>
        <end position="177"/>
    </location>
</feature>
<proteinExistence type="predicted"/>
<dbReference type="PANTHER" id="PTHR43591:SF10">
    <property type="entry name" value="ABC TRANSMEMBRANE TYPE-1 DOMAIN-CONTAINING PROTEIN-RELATED"/>
    <property type="match status" value="1"/>
</dbReference>
<dbReference type="GO" id="GO:0008168">
    <property type="term" value="F:methyltransferase activity"/>
    <property type="evidence" value="ECO:0007669"/>
    <property type="project" value="TreeGrafter"/>
</dbReference>
<evidence type="ECO:0000313" key="3">
    <source>
        <dbReference type="Proteomes" id="UP000799440"/>
    </source>
</evidence>
<reference evidence="2" key="1">
    <citation type="journal article" date="2020" name="Stud. Mycol.">
        <title>101 Dothideomycetes genomes: a test case for predicting lifestyles and emergence of pathogens.</title>
        <authorList>
            <person name="Haridas S."/>
            <person name="Albert R."/>
            <person name="Binder M."/>
            <person name="Bloem J."/>
            <person name="Labutti K."/>
            <person name="Salamov A."/>
            <person name="Andreopoulos B."/>
            <person name="Baker S."/>
            <person name="Barry K."/>
            <person name="Bills G."/>
            <person name="Bluhm B."/>
            <person name="Cannon C."/>
            <person name="Castanera R."/>
            <person name="Culley D."/>
            <person name="Daum C."/>
            <person name="Ezra D."/>
            <person name="Gonzalez J."/>
            <person name="Henrissat B."/>
            <person name="Kuo A."/>
            <person name="Liang C."/>
            <person name="Lipzen A."/>
            <person name="Lutzoni F."/>
            <person name="Magnuson J."/>
            <person name="Mondo S."/>
            <person name="Nolan M."/>
            <person name="Ohm R."/>
            <person name="Pangilinan J."/>
            <person name="Park H.-J."/>
            <person name="Ramirez L."/>
            <person name="Alfaro M."/>
            <person name="Sun H."/>
            <person name="Tritt A."/>
            <person name="Yoshinaga Y."/>
            <person name="Zwiers L.-H."/>
            <person name="Turgeon B."/>
            <person name="Goodwin S."/>
            <person name="Spatafora J."/>
            <person name="Crous P."/>
            <person name="Grigoriev I."/>
        </authorList>
    </citation>
    <scope>NUCLEOTIDE SEQUENCE</scope>
    <source>
        <strain evidence="2">CBS 119925</strain>
    </source>
</reference>
<dbReference type="SUPFAM" id="SSF53335">
    <property type="entry name" value="S-adenosyl-L-methionine-dependent methyltransferases"/>
    <property type="match status" value="1"/>
</dbReference>
<evidence type="ECO:0000313" key="2">
    <source>
        <dbReference type="EMBL" id="KAF2750098.1"/>
    </source>
</evidence>
<sequence>MREQIQTAQRLLGVQYLEFVYENGRTYGDHTYFLPCDQAEQDRLAVQHQVFLQALKGKLTTTPVTHATRRILDLGTGPGDWAAAMAKQYPHADVVGIDMAVWDLETTETASGGASVMWQLDDLDVWNDRTDPDPGEIISRLSSYNPFNDPVQREAAEMEAHRKQRETQSRPQTPALSDAATSIDLSVLEPEAQPGWNFSQSFDLIHLRNMKGSFAYWEEVYAEIYKSLRPGGYVEVVDYEVLAPDMQYSSTSTSADSTDTKYTLPTARKLYSSLLDASFRSGRPLGLFYMHKTFLEDAGFKDVRSMTVNVPIGQWPESEEQKRIGKLFLVVMIESLEPYLLRLLTKYGDRERKWSAEEIRESVEKAKQEMLEPGETGEQDEKLKGWCARFVWVTGRK</sequence>
<feature type="compositionally biased region" description="Basic and acidic residues" evidence="1">
    <location>
        <begin position="155"/>
        <end position="168"/>
    </location>
</feature>
<dbReference type="EMBL" id="MU006564">
    <property type="protein sequence ID" value="KAF2750098.1"/>
    <property type="molecule type" value="Genomic_DNA"/>
</dbReference>
<dbReference type="Gene3D" id="3.40.50.150">
    <property type="entry name" value="Vaccinia Virus protein VP39"/>
    <property type="match status" value="1"/>
</dbReference>